<sequence>MRQRIGVEHLKAPITNQEVEGALAKAERAVKDLSQLPDTWLDFCNEKLAITSESLGFLIRQRVQLHKRGYPSRELDYLKLIERQIEELKQVYLSFYRLAPGLIHQLRGREPEIYAWLTLQKELGSEFDNLLCGLSLLEELDAQTAMVIVTQSPVENMDSVMSELIEGKAKSSTFYFEYLRVRQALSVALIKRWHKAEIIRSNIALPLLALQDVEEGIEWINDNANTEQYLFERLITKRDRGTWFRQCFGIEPSGLPSAQVLTFAKLLEIKEFEAFDISSSLAPVDFALSGDWKLVPEIIEHLEKLEEDEGEIWIQALYVVYGKLLPLTPQDVGVEYEWEEIVDLLNEWVEDEKYIQNLPSRLGYALSFESTLAAMQDANVDVLFRDWLWRQICIQSRAYVPWDMAMPVYQQDWNFNNLKAAPSASERFNLRNSNAVMGYRSVPRAID</sequence>
<proteinExistence type="predicted"/>
<dbReference type="RefSeq" id="WP_053812264.1">
    <property type="nucleotide sequence ID" value="NZ_JAMQAC010000070.1"/>
</dbReference>
<reference evidence="1 2" key="1">
    <citation type="submission" date="2015-07" db="EMBL/GenBank/DDBJ databases">
        <title>Foodborne Vibrio parahaemolyticus Isolates.</title>
        <authorList>
            <person name="Ronholm J."/>
            <person name="Petronella N."/>
            <person name="Kenwell R."/>
            <person name="Banerjee S."/>
        </authorList>
    </citation>
    <scope>NUCLEOTIDE SEQUENCE [LARGE SCALE GENOMIC DNA]</scope>
    <source>
        <strain evidence="1 2">HS-06-05</strain>
    </source>
</reference>
<gene>
    <name evidence="1" type="ORF">ACX05_15240</name>
</gene>
<evidence type="ECO:0000313" key="1">
    <source>
        <dbReference type="EMBL" id="KOY30825.1"/>
    </source>
</evidence>
<dbReference type="AlphaFoldDB" id="A0AAW3ITD1"/>
<evidence type="ECO:0000313" key="2">
    <source>
        <dbReference type="Proteomes" id="UP000037697"/>
    </source>
</evidence>
<name>A0AAW3ITD1_VIBPH</name>
<dbReference type="EMBL" id="LIRS01000086">
    <property type="protein sequence ID" value="KOY30825.1"/>
    <property type="molecule type" value="Genomic_DNA"/>
</dbReference>
<accession>A0AAW3ITD1</accession>
<organism evidence="1 2">
    <name type="scientific">Vibrio parahaemolyticus</name>
    <dbReference type="NCBI Taxonomy" id="670"/>
    <lineage>
        <taxon>Bacteria</taxon>
        <taxon>Pseudomonadati</taxon>
        <taxon>Pseudomonadota</taxon>
        <taxon>Gammaproteobacteria</taxon>
        <taxon>Vibrionales</taxon>
        <taxon>Vibrionaceae</taxon>
        <taxon>Vibrio</taxon>
    </lineage>
</organism>
<protein>
    <submittedName>
        <fullName evidence="1">Uncharacterized protein</fullName>
    </submittedName>
</protein>
<dbReference type="Proteomes" id="UP000037697">
    <property type="component" value="Unassembled WGS sequence"/>
</dbReference>
<comment type="caution">
    <text evidence="1">The sequence shown here is derived from an EMBL/GenBank/DDBJ whole genome shotgun (WGS) entry which is preliminary data.</text>
</comment>